<comment type="cofactor">
    <cofactor evidence="2">
        <name>Mg(2+)</name>
        <dbReference type="ChEBI" id="CHEBI:18420"/>
    </cofactor>
</comment>
<keyword evidence="14" id="KW-1185">Reference proteome</keyword>
<comment type="catalytic activity">
    <reaction evidence="9">
        <text>O-phospho-L-threonyl-[protein] + H2O = L-threonyl-[protein] + phosphate</text>
        <dbReference type="Rhea" id="RHEA:47004"/>
        <dbReference type="Rhea" id="RHEA-COMP:11060"/>
        <dbReference type="Rhea" id="RHEA-COMP:11605"/>
        <dbReference type="ChEBI" id="CHEBI:15377"/>
        <dbReference type="ChEBI" id="CHEBI:30013"/>
        <dbReference type="ChEBI" id="CHEBI:43474"/>
        <dbReference type="ChEBI" id="CHEBI:61977"/>
        <dbReference type="EC" id="3.1.3.16"/>
    </reaction>
    <physiologicalReaction direction="left-to-right" evidence="9">
        <dbReference type="Rhea" id="RHEA:47005"/>
    </physiologicalReaction>
</comment>
<evidence type="ECO:0000256" key="9">
    <source>
        <dbReference type="ARBA" id="ARBA00048832"/>
    </source>
</evidence>
<dbReference type="PROSITE" id="PS51746">
    <property type="entry name" value="PPM_2"/>
    <property type="match status" value="1"/>
</dbReference>
<evidence type="ECO:0000313" key="13">
    <source>
        <dbReference type="EMBL" id="GHJ86148.1"/>
    </source>
</evidence>
<evidence type="ECO:0000313" key="14">
    <source>
        <dbReference type="Proteomes" id="UP000620104"/>
    </source>
</evidence>
<keyword evidence="8" id="KW-0464">Manganese</keyword>
<comment type="similarity">
    <text evidence="3 10">Belongs to the PP2C family.</text>
</comment>
<evidence type="ECO:0000256" key="6">
    <source>
        <dbReference type="ARBA" id="ARBA00022801"/>
    </source>
</evidence>
<evidence type="ECO:0000256" key="2">
    <source>
        <dbReference type="ARBA" id="ARBA00001946"/>
    </source>
</evidence>
<dbReference type="EC" id="3.1.3.16" evidence="4"/>
<evidence type="ECO:0000256" key="3">
    <source>
        <dbReference type="ARBA" id="ARBA00006702"/>
    </source>
</evidence>
<dbReference type="SUPFAM" id="SSF81606">
    <property type="entry name" value="PP2C-like"/>
    <property type="match status" value="1"/>
</dbReference>
<feature type="domain" description="PPM-type phosphatase" evidence="12">
    <location>
        <begin position="18"/>
        <end position="283"/>
    </location>
</feature>
<evidence type="ECO:0000256" key="8">
    <source>
        <dbReference type="ARBA" id="ARBA00023211"/>
    </source>
</evidence>
<reference evidence="13" key="1">
    <citation type="submission" date="2020-07" db="EMBL/GenBank/DDBJ databases">
        <title>Draft Genome Sequence of a Deep-Sea Yeast, Naganishia (Cryptococcus) liquefaciens strain N6.</title>
        <authorList>
            <person name="Han Y.W."/>
            <person name="Kajitani R."/>
            <person name="Morimoto H."/>
            <person name="Parhat M."/>
            <person name="Tsubouchi H."/>
            <person name="Bakenova O."/>
            <person name="Ogata M."/>
            <person name="Argunhan B."/>
            <person name="Aoki R."/>
            <person name="Kajiwara S."/>
            <person name="Itoh T."/>
            <person name="Iwasaki H."/>
        </authorList>
    </citation>
    <scope>NUCLEOTIDE SEQUENCE</scope>
    <source>
        <strain evidence="13">N6</strain>
    </source>
</reference>
<dbReference type="OrthoDB" id="10264738at2759"/>
<dbReference type="Gene3D" id="3.60.40.10">
    <property type="entry name" value="PPM-type phosphatase domain"/>
    <property type="match status" value="1"/>
</dbReference>
<gene>
    <name evidence="13" type="ORF">NliqN6_2550</name>
</gene>
<dbReference type="PANTHER" id="PTHR13832">
    <property type="entry name" value="PROTEIN PHOSPHATASE 2C"/>
    <property type="match status" value="1"/>
</dbReference>
<proteinExistence type="inferred from homology"/>
<feature type="region of interest" description="Disordered" evidence="11">
    <location>
        <begin position="400"/>
        <end position="490"/>
    </location>
</feature>
<dbReference type="SMART" id="SM00332">
    <property type="entry name" value="PP2Cc"/>
    <property type="match status" value="1"/>
</dbReference>
<dbReference type="EMBL" id="BLZA01000017">
    <property type="protein sequence ID" value="GHJ86148.1"/>
    <property type="molecule type" value="Genomic_DNA"/>
</dbReference>
<keyword evidence="7 10" id="KW-0904">Protein phosphatase</keyword>
<dbReference type="Proteomes" id="UP000620104">
    <property type="component" value="Unassembled WGS sequence"/>
</dbReference>
<feature type="compositionally biased region" description="Polar residues" evidence="11">
    <location>
        <begin position="439"/>
        <end position="449"/>
    </location>
</feature>
<organism evidence="13 14">
    <name type="scientific">Naganishia liquefaciens</name>
    <dbReference type="NCBI Taxonomy" id="104408"/>
    <lineage>
        <taxon>Eukaryota</taxon>
        <taxon>Fungi</taxon>
        <taxon>Dikarya</taxon>
        <taxon>Basidiomycota</taxon>
        <taxon>Agaricomycotina</taxon>
        <taxon>Tremellomycetes</taxon>
        <taxon>Filobasidiales</taxon>
        <taxon>Filobasidiaceae</taxon>
        <taxon>Naganishia</taxon>
    </lineage>
</organism>
<dbReference type="AlphaFoldDB" id="A0A8H3TSL9"/>
<keyword evidence="6 10" id="KW-0378">Hydrolase</keyword>
<evidence type="ECO:0000256" key="1">
    <source>
        <dbReference type="ARBA" id="ARBA00001936"/>
    </source>
</evidence>
<evidence type="ECO:0000256" key="7">
    <source>
        <dbReference type="ARBA" id="ARBA00022912"/>
    </source>
</evidence>
<accession>A0A8H3TSL9</accession>
<evidence type="ECO:0000256" key="4">
    <source>
        <dbReference type="ARBA" id="ARBA00013081"/>
    </source>
</evidence>
<evidence type="ECO:0000256" key="10">
    <source>
        <dbReference type="RuleBase" id="RU003465"/>
    </source>
</evidence>
<keyword evidence="5" id="KW-0479">Metal-binding</keyword>
<dbReference type="PANTHER" id="PTHR13832:SF565">
    <property type="entry name" value="AT28366P-RELATED"/>
    <property type="match status" value="1"/>
</dbReference>
<dbReference type="InterPro" id="IPR015655">
    <property type="entry name" value="PP2C"/>
</dbReference>
<protein>
    <recommendedName>
        <fullName evidence="4">protein-serine/threonine phosphatase</fullName>
        <ecNumber evidence="4">3.1.3.16</ecNumber>
    </recommendedName>
</protein>
<feature type="region of interest" description="Disordered" evidence="11">
    <location>
        <begin position="1"/>
        <end position="43"/>
    </location>
</feature>
<dbReference type="InterPro" id="IPR036457">
    <property type="entry name" value="PPM-type-like_dom_sf"/>
</dbReference>
<evidence type="ECO:0000256" key="5">
    <source>
        <dbReference type="ARBA" id="ARBA00022723"/>
    </source>
</evidence>
<dbReference type="GO" id="GO:0004722">
    <property type="term" value="F:protein serine/threonine phosphatase activity"/>
    <property type="evidence" value="ECO:0007669"/>
    <property type="project" value="UniProtKB-EC"/>
</dbReference>
<feature type="region of interest" description="Disordered" evidence="11">
    <location>
        <begin position="351"/>
        <end position="382"/>
    </location>
</feature>
<evidence type="ECO:0000259" key="12">
    <source>
        <dbReference type="PROSITE" id="PS51746"/>
    </source>
</evidence>
<feature type="compositionally biased region" description="Basic and acidic residues" evidence="11">
    <location>
        <begin position="15"/>
        <end position="29"/>
    </location>
</feature>
<dbReference type="Pfam" id="PF00481">
    <property type="entry name" value="PP2C"/>
    <property type="match status" value="1"/>
</dbReference>
<comment type="caution">
    <text evidence="13">The sequence shown here is derived from an EMBL/GenBank/DDBJ whole genome shotgun (WGS) entry which is preliminary data.</text>
</comment>
<name>A0A8H3TSL9_9TREE</name>
<comment type="cofactor">
    <cofactor evidence="1">
        <name>Mn(2+)</name>
        <dbReference type="ChEBI" id="CHEBI:29035"/>
    </cofactor>
</comment>
<dbReference type="GO" id="GO:0046872">
    <property type="term" value="F:metal ion binding"/>
    <property type="evidence" value="ECO:0007669"/>
    <property type="project" value="UniProtKB-KW"/>
</dbReference>
<sequence length="490" mass="52277">MEDAHSLHLALPPASKEDTSANENPEKSGSDAPEQPQGSSFTCQAADGPAFFGVFDGHGGMSLGCGLAGKVESAELQDVAEAGNYEEALKTLYLKTDEDLRADPNFFNEPSGCTAVSTVLTPDGRIICANSGDSRSVLGYKGEAKPLSNDHKPTNTEESARINNAGGFVEFGRVNGNLALSRAIGDFEFKQNHAMDAEHQIVTADPEIISHKCDGEEEFLVLACDGIWDCLTSQQVIDFVRRAIANGDSLPKICEDMMHKCLAPDSELGGIGCDNMTVVVVALLNGRTVEEWQEWVKKRVDEKYGYDTPERVADVFGNSQAVQLPAGPAASRQGGSPLANLQQVLGASGITIRGHNDDDEDMSDSDQSGEQNGNAEGQEDGLSRQDALAQFVRAITSRAQFAASPDSMTDSDGDSKMSENEGEANSGTPSRAVKRKVQSTENPEISQRPSLVEYDDKEQPQLKSQPGGDEPSGAVKVEGLMDGSEAPNKM</sequence>
<dbReference type="InterPro" id="IPR001932">
    <property type="entry name" value="PPM-type_phosphatase-like_dom"/>
</dbReference>
<dbReference type="PROSITE" id="PS01032">
    <property type="entry name" value="PPM_1"/>
    <property type="match status" value="1"/>
</dbReference>
<dbReference type="InterPro" id="IPR000222">
    <property type="entry name" value="PP2C_BS"/>
</dbReference>
<dbReference type="CDD" id="cd00143">
    <property type="entry name" value="PP2Cc"/>
    <property type="match status" value="1"/>
</dbReference>
<evidence type="ECO:0000256" key="11">
    <source>
        <dbReference type="SAM" id="MobiDB-lite"/>
    </source>
</evidence>